<proteinExistence type="predicted"/>
<evidence type="ECO:0000313" key="2">
    <source>
        <dbReference type="Proteomes" id="UP000321464"/>
    </source>
</evidence>
<dbReference type="RefSeq" id="WP_147161497.1">
    <property type="nucleotide sequence ID" value="NZ_BJYR01000047.1"/>
</dbReference>
<keyword evidence="2" id="KW-1185">Reference proteome</keyword>
<sequence length="67" mass="7200">MSQITFAMRHLIQSEWLFRWQTTVIAALVGGSLAAALLNIVAAAGLATAQRALVLASPTLRRSTHRA</sequence>
<accession>A0A512ARI3</accession>
<protein>
    <submittedName>
        <fullName evidence="1">Uncharacterized protein</fullName>
    </submittedName>
</protein>
<name>A0A512ARI3_9SPHN</name>
<comment type="caution">
    <text evidence="1">The sequence shown here is derived from an EMBL/GenBank/DDBJ whole genome shotgun (WGS) entry which is preliminary data.</text>
</comment>
<evidence type="ECO:0000313" key="1">
    <source>
        <dbReference type="EMBL" id="GEO02309.1"/>
    </source>
</evidence>
<dbReference type="Proteomes" id="UP000321464">
    <property type="component" value="Unassembled WGS sequence"/>
</dbReference>
<dbReference type="EMBL" id="BJYR01000047">
    <property type="protein sequence ID" value="GEO02309.1"/>
    <property type="molecule type" value="Genomic_DNA"/>
</dbReference>
<organism evidence="1 2">
    <name type="scientific">Novosphingobium sediminis</name>
    <dbReference type="NCBI Taxonomy" id="707214"/>
    <lineage>
        <taxon>Bacteria</taxon>
        <taxon>Pseudomonadati</taxon>
        <taxon>Pseudomonadota</taxon>
        <taxon>Alphaproteobacteria</taxon>
        <taxon>Sphingomonadales</taxon>
        <taxon>Sphingomonadaceae</taxon>
        <taxon>Novosphingobium</taxon>
    </lineage>
</organism>
<reference evidence="1 2" key="1">
    <citation type="submission" date="2019-07" db="EMBL/GenBank/DDBJ databases">
        <title>Whole genome shotgun sequence of Novosphingobium sediminis NBRC 106119.</title>
        <authorList>
            <person name="Hosoyama A."/>
            <person name="Uohara A."/>
            <person name="Ohji S."/>
            <person name="Ichikawa N."/>
        </authorList>
    </citation>
    <scope>NUCLEOTIDE SEQUENCE [LARGE SCALE GENOMIC DNA]</scope>
    <source>
        <strain evidence="1 2">NBRC 106119</strain>
    </source>
</reference>
<gene>
    <name evidence="1" type="ORF">NSE01_41410</name>
</gene>
<dbReference type="AlphaFoldDB" id="A0A512ARI3"/>